<reference evidence="2 3" key="1">
    <citation type="submission" date="2019-06" db="EMBL/GenBank/DDBJ databases">
        <title>A chromosomal-level reference genome of Carpinus fangiana (Coryloideae, Betulaceae).</title>
        <authorList>
            <person name="Yang X."/>
            <person name="Wang Z."/>
            <person name="Zhang L."/>
            <person name="Hao G."/>
            <person name="Liu J."/>
            <person name="Yang Y."/>
        </authorList>
    </citation>
    <scope>NUCLEOTIDE SEQUENCE [LARGE SCALE GENOMIC DNA]</scope>
    <source>
        <strain evidence="2">Cfa_2016G</strain>
        <tissue evidence="2">Leaf</tissue>
    </source>
</reference>
<feature type="region of interest" description="Disordered" evidence="1">
    <location>
        <begin position="37"/>
        <end position="86"/>
    </location>
</feature>
<dbReference type="EMBL" id="VIBQ01000100">
    <property type="protein sequence ID" value="KAB8760583.1"/>
    <property type="molecule type" value="Genomic_DNA"/>
</dbReference>
<proteinExistence type="predicted"/>
<sequence>MSDRHASSASPTAPSIDGVSEIDTLIPNSTFQIAPSIADANSDVPSSSESSVTRIAQSPITSTSPPNEQSANEPESQAQSDFTGCN</sequence>
<evidence type="ECO:0000256" key="1">
    <source>
        <dbReference type="SAM" id="MobiDB-lite"/>
    </source>
</evidence>
<name>A0A5N6L4E2_9ROSI</name>
<evidence type="ECO:0000313" key="3">
    <source>
        <dbReference type="Proteomes" id="UP000327013"/>
    </source>
</evidence>
<gene>
    <name evidence="2" type="ORF">FH972_026575</name>
</gene>
<dbReference type="Proteomes" id="UP000327013">
    <property type="component" value="Unassembled WGS sequence"/>
</dbReference>
<comment type="caution">
    <text evidence="2">The sequence shown here is derived from an EMBL/GenBank/DDBJ whole genome shotgun (WGS) entry which is preliminary data.</text>
</comment>
<evidence type="ECO:0000313" key="2">
    <source>
        <dbReference type="EMBL" id="KAB8760583.1"/>
    </source>
</evidence>
<dbReference type="AlphaFoldDB" id="A0A5N6L4E2"/>
<feature type="compositionally biased region" description="Polar residues" evidence="1">
    <location>
        <begin position="52"/>
        <end position="86"/>
    </location>
</feature>
<accession>A0A5N6L4E2</accession>
<feature type="region of interest" description="Disordered" evidence="1">
    <location>
        <begin position="1"/>
        <end position="21"/>
    </location>
</feature>
<protein>
    <submittedName>
        <fullName evidence="2">Uncharacterized protein</fullName>
    </submittedName>
</protein>
<keyword evidence="3" id="KW-1185">Reference proteome</keyword>
<organism evidence="2 3">
    <name type="scientific">Carpinus fangiana</name>
    <dbReference type="NCBI Taxonomy" id="176857"/>
    <lineage>
        <taxon>Eukaryota</taxon>
        <taxon>Viridiplantae</taxon>
        <taxon>Streptophyta</taxon>
        <taxon>Embryophyta</taxon>
        <taxon>Tracheophyta</taxon>
        <taxon>Spermatophyta</taxon>
        <taxon>Magnoliopsida</taxon>
        <taxon>eudicotyledons</taxon>
        <taxon>Gunneridae</taxon>
        <taxon>Pentapetalae</taxon>
        <taxon>rosids</taxon>
        <taxon>fabids</taxon>
        <taxon>Fagales</taxon>
        <taxon>Betulaceae</taxon>
        <taxon>Carpinus</taxon>
    </lineage>
</organism>